<feature type="domain" description="Phosphomannose isomerase type I helical insertion" evidence="17">
    <location>
        <begin position="170"/>
        <end position="263"/>
    </location>
</feature>
<evidence type="ECO:0000259" key="17">
    <source>
        <dbReference type="Pfam" id="PF20512"/>
    </source>
</evidence>
<keyword evidence="8 11" id="KW-0862">Zinc</keyword>
<dbReference type="Gene3D" id="2.60.120.10">
    <property type="entry name" value="Jelly Rolls"/>
    <property type="match status" value="2"/>
</dbReference>
<keyword evidence="7 11" id="KW-0479">Metal-binding</keyword>
<evidence type="ECO:0000256" key="6">
    <source>
        <dbReference type="ARBA" id="ARBA00018236"/>
    </source>
</evidence>
<name>C4R6J6_KOMPG</name>
<dbReference type="PANTHER" id="PTHR10309:SF0">
    <property type="entry name" value="MANNOSE-6-PHOSPHATE ISOMERASE"/>
    <property type="match status" value="1"/>
</dbReference>
<dbReference type="KEGG" id="ppa:PAS_chr3_1115"/>
<feature type="binding site" evidence="11">
    <location>
        <position position="112"/>
    </location>
    <ligand>
        <name>Zn(2+)</name>
        <dbReference type="ChEBI" id="CHEBI:29105"/>
    </ligand>
</feature>
<dbReference type="InParanoid" id="C4R6J6"/>
<dbReference type="GO" id="GO:0000032">
    <property type="term" value="P:cell wall mannoprotein biosynthetic process"/>
    <property type="evidence" value="ECO:0007669"/>
    <property type="project" value="EnsemblFungi"/>
</dbReference>
<dbReference type="InterPro" id="IPR046456">
    <property type="entry name" value="PMI_typeI_C"/>
</dbReference>
<feature type="binding site" evidence="11">
    <location>
        <position position="110"/>
    </location>
    <ligand>
        <name>Zn(2+)</name>
        <dbReference type="ChEBI" id="CHEBI:29105"/>
    </ligand>
</feature>
<dbReference type="SUPFAM" id="SSF51182">
    <property type="entry name" value="RmlC-like cupins"/>
    <property type="match status" value="1"/>
</dbReference>
<dbReference type="Pfam" id="PF20512">
    <property type="entry name" value="PMI_typeI_hel"/>
    <property type="match status" value="1"/>
</dbReference>
<dbReference type="InterPro" id="IPR011051">
    <property type="entry name" value="RmlC_Cupin_sf"/>
</dbReference>
<dbReference type="STRING" id="644223.C4R6J6"/>
<dbReference type="GO" id="GO:0009298">
    <property type="term" value="P:GDP-mannose biosynthetic process"/>
    <property type="evidence" value="ECO:0007669"/>
    <property type="project" value="UniProtKB-UniPathway"/>
</dbReference>
<dbReference type="PRINTS" id="PR00714">
    <property type="entry name" value="MAN6PISMRASE"/>
</dbReference>
<evidence type="ECO:0000313" key="19">
    <source>
        <dbReference type="Proteomes" id="UP000000314"/>
    </source>
</evidence>
<dbReference type="GO" id="GO:0005829">
    <property type="term" value="C:cytosol"/>
    <property type="evidence" value="ECO:0007669"/>
    <property type="project" value="TreeGrafter"/>
</dbReference>
<feature type="domain" description="Phosphomannose isomerase type I C-terminal" evidence="15">
    <location>
        <begin position="346"/>
        <end position="390"/>
    </location>
</feature>
<organism evidence="18 19">
    <name type="scientific">Komagataella phaffii (strain GS115 / ATCC 20864)</name>
    <name type="common">Yeast</name>
    <name type="synonym">Pichia pastoris</name>
    <dbReference type="NCBI Taxonomy" id="644223"/>
    <lineage>
        <taxon>Eukaryota</taxon>
        <taxon>Fungi</taxon>
        <taxon>Dikarya</taxon>
        <taxon>Ascomycota</taxon>
        <taxon>Saccharomycotina</taxon>
        <taxon>Pichiomycetes</taxon>
        <taxon>Pichiales</taxon>
        <taxon>Pichiaceae</taxon>
        <taxon>Komagataella</taxon>
    </lineage>
</organism>
<evidence type="ECO:0000256" key="5">
    <source>
        <dbReference type="ARBA" id="ARBA00011956"/>
    </source>
</evidence>
<evidence type="ECO:0000256" key="4">
    <source>
        <dbReference type="ARBA" id="ARBA00010772"/>
    </source>
</evidence>
<evidence type="ECO:0000256" key="7">
    <source>
        <dbReference type="ARBA" id="ARBA00022723"/>
    </source>
</evidence>
<dbReference type="PIRSF" id="PIRSF001480">
    <property type="entry name" value="Mannose-6-phosphate_isomerase"/>
    <property type="match status" value="1"/>
</dbReference>
<dbReference type="Proteomes" id="UP000000314">
    <property type="component" value="Chromosome 3"/>
</dbReference>
<evidence type="ECO:0000256" key="13">
    <source>
        <dbReference type="RuleBase" id="RU004189"/>
    </source>
</evidence>
<comment type="cofactor">
    <cofactor evidence="11 12">
        <name>Zn(2+)</name>
        <dbReference type="ChEBI" id="CHEBI:29105"/>
    </cofactor>
    <text evidence="11 12">Binds 1 zinc ion per subunit.</text>
</comment>
<evidence type="ECO:0000259" key="16">
    <source>
        <dbReference type="Pfam" id="PF20511"/>
    </source>
</evidence>
<dbReference type="PROSITE" id="PS00966">
    <property type="entry name" value="PMI_I_2"/>
    <property type="match status" value="1"/>
</dbReference>
<dbReference type="InterPro" id="IPR046457">
    <property type="entry name" value="PMI_typeI_cat"/>
</dbReference>
<sequence>MSYRLFQIDAGVQNYEWGNIGSKSVVAQFAHNSTPSKVEIDPSLPYAELWMGTHQSMASVDHKTGTSLRDLVEKRPEEFLGAQVINKFRSTREIPFLLKVLSIGKVLSIQAHPDKELAQKLHFRDPKNYPDDNHKPEMALAVTEFEGFCGFKPLEELDSLLQKIPEFREIVGEELVHLFHENIFTGKVKMDSQEDHKNRKLLQQVFSKVMNLPDSKVYMNTKSLVKRTYDEPELFGHELCKLIQKMQSDFPYDIGLFCGCLMLNHCILQPGEAMFLQARDIHAYIRGDIVECMAASDNVVRAGFTPKFKDVNVLVDMLTYSYEDVEMQKMRPEIFTRSHGNGYDNLYDPPIEEFAVLQTILNEKNGRREVEGLQGPSILIVTKGEGSIQIQDENDSKLKCKPGFIFFIQPEVKIQLISSSDDFVTYRAFCEVNQ</sequence>
<keyword evidence="19" id="KW-1185">Reference proteome</keyword>
<evidence type="ECO:0000256" key="11">
    <source>
        <dbReference type="PIRSR" id="PIRSR001480-2"/>
    </source>
</evidence>
<dbReference type="InterPro" id="IPR014710">
    <property type="entry name" value="RmlC-like_jellyroll"/>
</dbReference>
<feature type="binding site" evidence="11">
    <location>
        <position position="282"/>
    </location>
    <ligand>
        <name>Zn(2+)</name>
        <dbReference type="ChEBI" id="CHEBI:29105"/>
    </ligand>
</feature>
<dbReference type="InterPro" id="IPR046458">
    <property type="entry name" value="PMI_typeI_hel"/>
</dbReference>
<comment type="similarity">
    <text evidence="4 13">Belongs to the mannose-6-phosphate isomerase type 1 family.</text>
</comment>
<dbReference type="eggNOG" id="KOG2757">
    <property type="taxonomic scope" value="Eukaryota"/>
</dbReference>
<dbReference type="AlphaFoldDB" id="C4R6J6"/>
<accession>C4R6J6</accession>
<evidence type="ECO:0000256" key="12">
    <source>
        <dbReference type="RuleBase" id="RU000611"/>
    </source>
</evidence>
<comment type="pathway">
    <text evidence="3 14">Nucleotide-sugar biosynthesis; GDP-alpha-D-mannose biosynthesis; alpha-D-mannose 1-phosphate from D-fructose 6-phosphate: step 1/2.</text>
</comment>
<dbReference type="SMR" id="C4R6J6"/>
<evidence type="ECO:0000256" key="9">
    <source>
        <dbReference type="ARBA" id="ARBA00023235"/>
    </source>
</evidence>
<dbReference type="NCBIfam" id="TIGR00218">
    <property type="entry name" value="manA"/>
    <property type="match status" value="1"/>
</dbReference>
<feature type="binding site" evidence="11">
    <location>
        <position position="137"/>
    </location>
    <ligand>
        <name>Zn(2+)</name>
        <dbReference type="ChEBI" id="CHEBI:29105"/>
    </ligand>
</feature>
<dbReference type="GeneID" id="8200072"/>
<dbReference type="OMA" id="DIGLFCG"/>
<dbReference type="Pfam" id="PF01238">
    <property type="entry name" value="PMI_typeI_C"/>
    <property type="match status" value="1"/>
</dbReference>
<dbReference type="Gene3D" id="1.10.441.10">
    <property type="entry name" value="Phosphomannose Isomerase, domain 2"/>
    <property type="match status" value="1"/>
</dbReference>
<evidence type="ECO:0000313" key="18">
    <source>
        <dbReference type="EMBL" id="CAY71182.1"/>
    </source>
</evidence>
<dbReference type="InterPro" id="IPR001250">
    <property type="entry name" value="Man6P_Isoase-1"/>
</dbReference>
<evidence type="ECO:0000256" key="8">
    <source>
        <dbReference type="ARBA" id="ARBA00022833"/>
    </source>
</evidence>
<evidence type="ECO:0000256" key="10">
    <source>
        <dbReference type="PIRSR" id="PIRSR001480-1"/>
    </source>
</evidence>
<feature type="domain" description="Phosphomannose isomerase type I catalytic" evidence="16">
    <location>
        <begin position="5"/>
        <end position="154"/>
    </location>
</feature>
<evidence type="ECO:0000256" key="1">
    <source>
        <dbReference type="ARBA" id="ARBA00000757"/>
    </source>
</evidence>
<gene>
    <name evidence="18" type="ordered locus">PAS_chr3_1115</name>
</gene>
<reference evidence="18 19" key="1">
    <citation type="journal article" date="2009" name="Nat. Biotechnol.">
        <title>Genome sequence of the recombinant protein production host Pichia pastoris.</title>
        <authorList>
            <person name="De Schutter K."/>
            <person name="Lin Y.C."/>
            <person name="Tiels P."/>
            <person name="Van Hecke A."/>
            <person name="Glinka S."/>
            <person name="Weber-Lehmann J."/>
            <person name="Rouze P."/>
            <person name="Van de Peer Y."/>
            <person name="Callewaert N."/>
        </authorList>
    </citation>
    <scope>NUCLEOTIDE SEQUENCE [LARGE SCALE GENOMIC DNA]</scope>
    <source>
        <strain evidence="19">GS115 / ATCC 20864</strain>
    </source>
</reference>
<dbReference type="UniPathway" id="UPA00126">
    <property type="reaction ID" value="UER00423"/>
</dbReference>
<evidence type="ECO:0000256" key="3">
    <source>
        <dbReference type="ARBA" id="ARBA00004666"/>
    </source>
</evidence>
<dbReference type="OrthoDB" id="6605218at2759"/>
<dbReference type="FunCoup" id="C4R6J6">
    <property type="interactions" value="852"/>
</dbReference>
<protein>
    <recommendedName>
        <fullName evidence="6 12">Mannose-6-phosphate isomerase</fullName>
        <ecNumber evidence="5 12">5.3.1.8</ecNumber>
    </recommendedName>
</protein>
<evidence type="ECO:0000256" key="2">
    <source>
        <dbReference type="ARBA" id="ARBA00002564"/>
    </source>
</evidence>
<dbReference type="EC" id="5.3.1.8" evidence="5 12"/>
<proteinExistence type="inferred from homology"/>
<comment type="catalytic activity">
    <reaction evidence="1 12">
        <text>D-mannose 6-phosphate = D-fructose 6-phosphate</text>
        <dbReference type="Rhea" id="RHEA:12356"/>
        <dbReference type="ChEBI" id="CHEBI:58735"/>
        <dbReference type="ChEBI" id="CHEBI:61527"/>
        <dbReference type="EC" id="5.3.1.8"/>
    </reaction>
</comment>
<dbReference type="PANTHER" id="PTHR10309">
    <property type="entry name" value="MANNOSE-6-PHOSPHATE ISOMERASE"/>
    <property type="match status" value="1"/>
</dbReference>
<dbReference type="CDD" id="cd07011">
    <property type="entry name" value="cupin_PMI_type_I_N"/>
    <property type="match status" value="1"/>
</dbReference>
<dbReference type="GO" id="GO:0004476">
    <property type="term" value="F:mannose-6-phosphate isomerase activity"/>
    <property type="evidence" value="ECO:0007669"/>
    <property type="project" value="UniProtKB-EC"/>
</dbReference>
<dbReference type="EMBL" id="FN392321">
    <property type="protein sequence ID" value="CAY71182.1"/>
    <property type="molecule type" value="Genomic_DNA"/>
</dbReference>
<dbReference type="GO" id="GO:0005975">
    <property type="term" value="P:carbohydrate metabolic process"/>
    <property type="evidence" value="ECO:0007669"/>
    <property type="project" value="InterPro"/>
</dbReference>
<dbReference type="RefSeq" id="XP_002493361.1">
    <property type="nucleotide sequence ID" value="XM_002493316.1"/>
</dbReference>
<comment type="function">
    <text evidence="2">Involved in the synthesis of the GDP-mannose and dolichol-phosphate-mannose required for a number of critical mannosyl transfer reactions.</text>
</comment>
<evidence type="ECO:0000256" key="14">
    <source>
        <dbReference type="RuleBase" id="RU004248"/>
    </source>
</evidence>
<dbReference type="GO" id="GO:0008270">
    <property type="term" value="F:zinc ion binding"/>
    <property type="evidence" value="ECO:0007669"/>
    <property type="project" value="InterPro"/>
</dbReference>
<dbReference type="Pfam" id="PF20511">
    <property type="entry name" value="PMI_typeI_cat"/>
    <property type="match status" value="1"/>
</dbReference>
<feature type="active site" evidence="10">
    <location>
        <position position="301"/>
    </location>
</feature>
<dbReference type="InterPro" id="IPR016305">
    <property type="entry name" value="Mannose-6-P_Isomerase"/>
</dbReference>
<dbReference type="InterPro" id="IPR018050">
    <property type="entry name" value="Pmannose_isomerase-type1_CS"/>
</dbReference>
<evidence type="ECO:0000259" key="15">
    <source>
        <dbReference type="Pfam" id="PF01238"/>
    </source>
</evidence>
<dbReference type="PROSITE" id="PS00965">
    <property type="entry name" value="PMI_I_1"/>
    <property type="match status" value="1"/>
</dbReference>
<keyword evidence="9 12" id="KW-0413">Isomerase</keyword>
<dbReference type="HOGENOM" id="CLU_026967_0_0_1"/>